<keyword evidence="1" id="KW-0812">Transmembrane</keyword>
<evidence type="ECO:0000259" key="3">
    <source>
        <dbReference type="Pfam" id="PF16344"/>
    </source>
</evidence>
<dbReference type="InterPro" id="IPR032508">
    <property type="entry name" value="FecR_C"/>
</dbReference>
<evidence type="ECO:0000256" key="1">
    <source>
        <dbReference type="SAM" id="Phobius"/>
    </source>
</evidence>
<dbReference type="InterPro" id="IPR006860">
    <property type="entry name" value="FecR"/>
</dbReference>
<dbReference type="InterPro" id="IPR012373">
    <property type="entry name" value="Ferrdict_sens_TM"/>
</dbReference>
<dbReference type="Gene3D" id="3.55.50.30">
    <property type="match status" value="1"/>
</dbReference>
<dbReference type="Gene3D" id="2.60.120.1440">
    <property type="match status" value="1"/>
</dbReference>
<name>A0ABT6XQN3_9FLAO</name>
<reference evidence="4 5" key="1">
    <citation type="submission" date="2023-05" db="EMBL/GenBank/DDBJ databases">
        <title>Flavobacterium sedimenti sp. nov., isolated from the sediment.</title>
        <authorList>
            <person name="Wu N."/>
        </authorList>
    </citation>
    <scope>NUCLEOTIDE SEQUENCE [LARGE SCALE GENOMIC DNA]</scope>
    <source>
        <strain evidence="4 5">YZ-48</strain>
    </source>
</reference>
<keyword evidence="1" id="KW-0472">Membrane</keyword>
<gene>
    <name evidence="4" type="ORF">QHT84_08170</name>
</gene>
<sequence>MKSEDMNENYKLAKWLSGEMTDEELAAFKAEPDFAVFEKIKHYSAALETPALEEQKMLSAIVSKPKTPVKTVSLYQHWVFRVAAVAVLVLGFFFTFQIFGTATEIAENGQQNRFSLPDNSEVVMNAGSEIEYKKWNWSNNRQLTLNGEAYFKVAKGQKFEVNTSLGKVTVLGTQFNVKQRGERFEVHCYEGKVKVTYQDKETIITKGMSIAFKNGQSLTIPQTTIESPQWLNNEMVFYQEDLKSVVGEFERHFDVTLELKTKASPQLFTGTIPANDIDVALQVLSASYHLKASKVGKNKYIVTAVDAQQ</sequence>
<dbReference type="Pfam" id="PF16344">
    <property type="entry name" value="FecR_C"/>
    <property type="match status" value="1"/>
</dbReference>
<comment type="caution">
    <text evidence="4">The sequence shown here is derived from an EMBL/GenBank/DDBJ whole genome shotgun (WGS) entry which is preliminary data.</text>
</comment>
<dbReference type="EMBL" id="JASGBP010000004">
    <property type="protein sequence ID" value="MDI9257390.1"/>
    <property type="molecule type" value="Genomic_DNA"/>
</dbReference>
<dbReference type="Pfam" id="PF04773">
    <property type="entry name" value="FecR"/>
    <property type="match status" value="1"/>
</dbReference>
<dbReference type="PIRSF" id="PIRSF018266">
    <property type="entry name" value="FecR"/>
    <property type="match status" value="1"/>
</dbReference>
<accession>A0ABT6XQN3</accession>
<dbReference type="Proteomes" id="UP001230035">
    <property type="component" value="Unassembled WGS sequence"/>
</dbReference>
<feature type="domain" description="FecR protein" evidence="2">
    <location>
        <begin position="107"/>
        <end position="194"/>
    </location>
</feature>
<dbReference type="PANTHER" id="PTHR30273:SF2">
    <property type="entry name" value="PROTEIN FECR"/>
    <property type="match status" value="1"/>
</dbReference>
<dbReference type="PANTHER" id="PTHR30273">
    <property type="entry name" value="PERIPLASMIC SIGNAL SENSOR AND SIGMA FACTOR ACTIVATOR FECR-RELATED"/>
    <property type="match status" value="1"/>
</dbReference>
<organism evidence="4 5">
    <name type="scientific">Flavobacterium sedimenticola</name>
    <dbReference type="NCBI Taxonomy" id="3043286"/>
    <lineage>
        <taxon>Bacteria</taxon>
        <taxon>Pseudomonadati</taxon>
        <taxon>Bacteroidota</taxon>
        <taxon>Flavobacteriia</taxon>
        <taxon>Flavobacteriales</taxon>
        <taxon>Flavobacteriaceae</taxon>
        <taxon>Flavobacterium</taxon>
    </lineage>
</organism>
<evidence type="ECO:0000313" key="4">
    <source>
        <dbReference type="EMBL" id="MDI9257390.1"/>
    </source>
</evidence>
<evidence type="ECO:0000313" key="5">
    <source>
        <dbReference type="Proteomes" id="UP001230035"/>
    </source>
</evidence>
<dbReference type="RefSeq" id="WP_283239071.1">
    <property type="nucleotide sequence ID" value="NZ_JASGBP010000004.1"/>
</dbReference>
<proteinExistence type="predicted"/>
<protein>
    <submittedName>
        <fullName evidence="4">FecR domain-containing protein</fullName>
    </submittedName>
</protein>
<evidence type="ECO:0000259" key="2">
    <source>
        <dbReference type="Pfam" id="PF04773"/>
    </source>
</evidence>
<keyword evidence="1" id="KW-1133">Transmembrane helix</keyword>
<feature type="transmembrane region" description="Helical" evidence="1">
    <location>
        <begin position="78"/>
        <end position="99"/>
    </location>
</feature>
<feature type="domain" description="Protein FecR C-terminal" evidence="3">
    <location>
        <begin position="235"/>
        <end position="301"/>
    </location>
</feature>
<keyword evidence="5" id="KW-1185">Reference proteome</keyword>